<accession>A0A345NJJ4</accession>
<evidence type="ECO:0000313" key="14">
    <source>
        <dbReference type="EMBL" id="AXH95202.1"/>
    </source>
</evidence>
<evidence type="ECO:0000256" key="3">
    <source>
        <dbReference type="ARBA" id="ARBA00007931"/>
    </source>
</evidence>
<feature type="domain" description="Peptidase M50" evidence="13">
    <location>
        <begin position="137"/>
        <end position="185"/>
    </location>
</feature>
<evidence type="ECO:0000256" key="5">
    <source>
        <dbReference type="ARBA" id="ARBA00022692"/>
    </source>
</evidence>
<dbReference type="Pfam" id="PF02163">
    <property type="entry name" value="Peptidase_M50"/>
    <property type="match status" value="2"/>
</dbReference>
<keyword evidence="9 12" id="KW-1133">Transmembrane helix</keyword>
<evidence type="ECO:0000256" key="7">
    <source>
        <dbReference type="ARBA" id="ARBA00022801"/>
    </source>
</evidence>
<feature type="domain" description="Peptidase M50" evidence="13">
    <location>
        <begin position="54"/>
        <end position="129"/>
    </location>
</feature>
<evidence type="ECO:0000313" key="15">
    <source>
        <dbReference type="Proteomes" id="UP000253790"/>
    </source>
</evidence>
<dbReference type="Proteomes" id="UP000253790">
    <property type="component" value="Chromosome"/>
</dbReference>
<feature type="transmembrane region" description="Helical" evidence="12">
    <location>
        <begin position="105"/>
        <end position="129"/>
    </location>
</feature>
<feature type="transmembrane region" description="Helical" evidence="12">
    <location>
        <begin position="136"/>
        <end position="159"/>
    </location>
</feature>
<keyword evidence="15" id="KW-1185">Reference proteome</keyword>
<comment type="subcellular location">
    <subcellularLocation>
        <location evidence="2">Membrane</location>
        <topology evidence="2">Multi-pass membrane protein</topology>
    </subcellularLocation>
</comment>
<feature type="transmembrane region" description="Helical" evidence="12">
    <location>
        <begin position="14"/>
        <end position="33"/>
    </location>
</feature>
<proteinExistence type="inferred from homology"/>
<keyword evidence="11 12" id="KW-0472">Membrane</keyword>
<keyword evidence="8" id="KW-0862">Zinc</keyword>
<keyword evidence="7" id="KW-0378">Hydrolase</keyword>
<evidence type="ECO:0000256" key="9">
    <source>
        <dbReference type="ARBA" id="ARBA00022989"/>
    </source>
</evidence>
<protein>
    <submittedName>
        <fullName evidence="14">Peptidase M50</fullName>
    </submittedName>
</protein>
<keyword evidence="4" id="KW-0645">Protease</keyword>
<sequence>MKTPGWRIGTLSGVPVYLGRSWVLVAVVIMALFGPTVQAILGLGALSYVVALVFALLLLVSVLAHEAAHALVAQRVGFRVSRVVADFWGGHTAHDAGGATPGRSAAVAVVGPLANGVLALLGWLLLGVLDGDVARLLVLAFTWANGFVALFNMVPGLPLDGGFLLEALVWRLAGERSTGTWVAGWAGRVVALLVVLWGLLPVAQGGTPSLTRMLWVLVIAWFLWQGATQAIAAGLRGRTAARVLVGDVARSVGVVEPTALVADTPWSQAPLWVVQAPGAPPVGLVHAGSLGTVPEQERAVAPVSAVAVRMPEGWAVRMERGQTSDKALDVMRATGAGVVCLLDEQDRPWGAVLVDDLSRGGRPAARS</sequence>
<keyword evidence="5 12" id="KW-0812">Transmembrane</keyword>
<gene>
    <name evidence="14" type="ORF">DV701_02740</name>
</gene>
<evidence type="ECO:0000256" key="4">
    <source>
        <dbReference type="ARBA" id="ARBA00022670"/>
    </source>
</evidence>
<dbReference type="GO" id="GO:0016020">
    <property type="term" value="C:membrane"/>
    <property type="evidence" value="ECO:0007669"/>
    <property type="project" value="UniProtKB-SubCell"/>
</dbReference>
<keyword evidence="10" id="KW-0482">Metalloprotease</keyword>
<dbReference type="PANTHER" id="PTHR39188">
    <property type="entry name" value="MEMBRANE-ASSOCIATED ZINC METALLOPROTEASE M50B"/>
    <property type="match status" value="1"/>
</dbReference>
<evidence type="ECO:0000256" key="6">
    <source>
        <dbReference type="ARBA" id="ARBA00022723"/>
    </source>
</evidence>
<feature type="transmembrane region" description="Helical" evidence="12">
    <location>
        <begin position="214"/>
        <end position="235"/>
    </location>
</feature>
<dbReference type="GO" id="GO:0046872">
    <property type="term" value="F:metal ion binding"/>
    <property type="evidence" value="ECO:0007669"/>
    <property type="project" value="UniProtKB-KW"/>
</dbReference>
<comment type="cofactor">
    <cofactor evidence="1">
        <name>Zn(2+)</name>
        <dbReference type="ChEBI" id="CHEBI:29105"/>
    </cofactor>
</comment>
<feature type="transmembrane region" description="Helical" evidence="12">
    <location>
        <begin position="40"/>
        <end position="64"/>
    </location>
</feature>
<dbReference type="OrthoDB" id="9781963at2"/>
<dbReference type="KEGG" id="orn:DV701_02740"/>
<evidence type="ECO:0000256" key="10">
    <source>
        <dbReference type="ARBA" id="ARBA00023049"/>
    </source>
</evidence>
<comment type="similarity">
    <text evidence="3">Belongs to the peptidase M50B family.</text>
</comment>
<name>A0A345NJJ4_9MICO</name>
<evidence type="ECO:0000256" key="2">
    <source>
        <dbReference type="ARBA" id="ARBA00004141"/>
    </source>
</evidence>
<dbReference type="InterPro" id="IPR008915">
    <property type="entry name" value="Peptidase_M50"/>
</dbReference>
<evidence type="ECO:0000259" key="13">
    <source>
        <dbReference type="Pfam" id="PF02163"/>
    </source>
</evidence>
<keyword evidence="6" id="KW-0479">Metal-binding</keyword>
<organism evidence="14 15">
    <name type="scientific">Ornithinimicrobium avium</name>
    <dbReference type="NCBI Taxonomy" id="2283195"/>
    <lineage>
        <taxon>Bacteria</taxon>
        <taxon>Bacillati</taxon>
        <taxon>Actinomycetota</taxon>
        <taxon>Actinomycetes</taxon>
        <taxon>Micrococcales</taxon>
        <taxon>Ornithinimicrobiaceae</taxon>
        <taxon>Ornithinimicrobium</taxon>
    </lineage>
</organism>
<dbReference type="RefSeq" id="WP_114926967.1">
    <property type="nucleotide sequence ID" value="NZ_CP031229.1"/>
</dbReference>
<dbReference type="PANTHER" id="PTHR39188:SF3">
    <property type="entry name" value="STAGE IV SPORULATION PROTEIN FB"/>
    <property type="match status" value="1"/>
</dbReference>
<dbReference type="GO" id="GO:0008237">
    <property type="term" value="F:metallopeptidase activity"/>
    <property type="evidence" value="ECO:0007669"/>
    <property type="project" value="UniProtKB-KW"/>
</dbReference>
<dbReference type="GO" id="GO:0006508">
    <property type="term" value="P:proteolysis"/>
    <property type="evidence" value="ECO:0007669"/>
    <property type="project" value="UniProtKB-KW"/>
</dbReference>
<evidence type="ECO:0000256" key="1">
    <source>
        <dbReference type="ARBA" id="ARBA00001947"/>
    </source>
</evidence>
<evidence type="ECO:0000256" key="12">
    <source>
        <dbReference type="SAM" id="Phobius"/>
    </source>
</evidence>
<evidence type="ECO:0000256" key="8">
    <source>
        <dbReference type="ARBA" id="ARBA00022833"/>
    </source>
</evidence>
<dbReference type="AlphaFoldDB" id="A0A345NJJ4"/>
<feature type="transmembrane region" description="Helical" evidence="12">
    <location>
        <begin position="179"/>
        <end position="202"/>
    </location>
</feature>
<evidence type="ECO:0000256" key="11">
    <source>
        <dbReference type="ARBA" id="ARBA00023136"/>
    </source>
</evidence>
<reference evidence="14 15" key="1">
    <citation type="submission" date="2018-07" db="EMBL/GenBank/DDBJ databases">
        <title>Complete genome sequencing of Ornithinimicrobium sp. AMA3305.</title>
        <authorList>
            <person name="Bae J.-W."/>
        </authorList>
    </citation>
    <scope>NUCLEOTIDE SEQUENCE [LARGE SCALE GENOMIC DNA]</scope>
    <source>
        <strain evidence="14 15">AMA3305</strain>
    </source>
</reference>
<dbReference type="EMBL" id="CP031229">
    <property type="protein sequence ID" value="AXH95202.1"/>
    <property type="molecule type" value="Genomic_DNA"/>
</dbReference>